<dbReference type="Proteomes" id="UP000251800">
    <property type="component" value="Unassembled WGS sequence"/>
</dbReference>
<evidence type="ECO:0000256" key="6">
    <source>
        <dbReference type="ARBA" id="ARBA00022833"/>
    </source>
</evidence>
<accession>A0A363UQ69</accession>
<comment type="similarity">
    <text evidence="2 10">Belongs to the purine nucleoside phosphorylase YfiH/LACC1 family.</text>
</comment>
<dbReference type="RefSeq" id="WP_109718513.1">
    <property type="nucleotide sequence ID" value="NZ_QEQK01000001.1"/>
</dbReference>
<dbReference type="PANTHER" id="PTHR30616">
    <property type="entry name" value="UNCHARACTERIZED PROTEIN YFIH"/>
    <property type="match status" value="1"/>
</dbReference>
<sequence>MNVEVIQPQWPAPPWVRAAASTRSGGGSRGAYASLNLALHCGDDDAAVRANRRAWQVACGMPAQPAWMQQVHGRNVAQEPDGHAVPVADAAVSTQPRRPLVVMTADCLPILLACRRRRWVAVVHAGWRGLADGVIAAAAAHAAADAALVAWIGPCIRAAHYEVDAKLRDRLLATPTGSAEDFVETRPGHWQANLPAIAMRQLEALDIAGFDSRLDTYSDPGRFYSYRRDRGQTGRQACAIWIE</sequence>
<evidence type="ECO:0000256" key="9">
    <source>
        <dbReference type="ARBA" id="ARBA00049893"/>
    </source>
</evidence>
<reference evidence="11 12" key="1">
    <citation type="submission" date="2018-05" db="EMBL/GenBank/DDBJ databases">
        <title>Abyssibacter profundi OUC007T gen. nov., sp. nov, a marine bacterium isolated from seawater of the Mariana Trench.</title>
        <authorList>
            <person name="Zhou S."/>
        </authorList>
    </citation>
    <scope>NUCLEOTIDE SEQUENCE [LARGE SCALE GENOMIC DNA]</scope>
    <source>
        <strain evidence="11 12">OUC007</strain>
    </source>
</reference>
<keyword evidence="3" id="KW-0808">Transferase</keyword>
<comment type="catalytic activity">
    <reaction evidence="9">
        <text>S-methyl-5'-thioadenosine + phosphate = 5-(methylsulfanyl)-alpha-D-ribose 1-phosphate + adenine</text>
        <dbReference type="Rhea" id="RHEA:11852"/>
        <dbReference type="ChEBI" id="CHEBI:16708"/>
        <dbReference type="ChEBI" id="CHEBI:17509"/>
        <dbReference type="ChEBI" id="CHEBI:43474"/>
        <dbReference type="ChEBI" id="CHEBI:58533"/>
        <dbReference type="EC" id="2.4.2.28"/>
    </reaction>
    <physiologicalReaction direction="left-to-right" evidence="9">
        <dbReference type="Rhea" id="RHEA:11853"/>
    </physiologicalReaction>
</comment>
<dbReference type="CDD" id="cd16833">
    <property type="entry name" value="YfiH"/>
    <property type="match status" value="1"/>
</dbReference>
<evidence type="ECO:0000256" key="5">
    <source>
        <dbReference type="ARBA" id="ARBA00022801"/>
    </source>
</evidence>
<comment type="caution">
    <text evidence="11">The sequence shown here is derived from an EMBL/GenBank/DDBJ whole genome shotgun (WGS) entry which is preliminary data.</text>
</comment>
<evidence type="ECO:0000313" key="12">
    <source>
        <dbReference type="Proteomes" id="UP000251800"/>
    </source>
</evidence>
<dbReference type="InterPro" id="IPR003730">
    <property type="entry name" value="Cu_polyphenol_OxRdtase"/>
</dbReference>
<evidence type="ECO:0000256" key="8">
    <source>
        <dbReference type="ARBA" id="ARBA00048968"/>
    </source>
</evidence>
<keyword evidence="6" id="KW-0862">Zinc</keyword>
<evidence type="ECO:0000256" key="3">
    <source>
        <dbReference type="ARBA" id="ARBA00022679"/>
    </source>
</evidence>
<keyword evidence="5" id="KW-0378">Hydrolase</keyword>
<comment type="catalytic activity">
    <reaction evidence="1">
        <text>inosine + phosphate = alpha-D-ribose 1-phosphate + hypoxanthine</text>
        <dbReference type="Rhea" id="RHEA:27646"/>
        <dbReference type="ChEBI" id="CHEBI:17368"/>
        <dbReference type="ChEBI" id="CHEBI:17596"/>
        <dbReference type="ChEBI" id="CHEBI:43474"/>
        <dbReference type="ChEBI" id="CHEBI:57720"/>
        <dbReference type="EC" id="2.4.2.1"/>
    </reaction>
    <physiologicalReaction direction="left-to-right" evidence="1">
        <dbReference type="Rhea" id="RHEA:27647"/>
    </physiologicalReaction>
</comment>
<evidence type="ECO:0000256" key="2">
    <source>
        <dbReference type="ARBA" id="ARBA00007353"/>
    </source>
</evidence>
<dbReference type="AlphaFoldDB" id="A0A363UQ69"/>
<dbReference type="GO" id="GO:0005507">
    <property type="term" value="F:copper ion binding"/>
    <property type="evidence" value="ECO:0007669"/>
    <property type="project" value="TreeGrafter"/>
</dbReference>
<comment type="catalytic activity">
    <reaction evidence="7">
        <text>adenosine + H2O + H(+) = inosine + NH4(+)</text>
        <dbReference type="Rhea" id="RHEA:24408"/>
        <dbReference type="ChEBI" id="CHEBI:15377"/>
        <dbReference type="ChEBI" id="CHEBI:15378"/>
        <dbReference type="ChEBI" id="CHEBI:16335"/>
        <dbReference type="ChEBI" id="CHEBI:17596"/>
        <dbReference type="ChEBI" id="CHEBI:28938"/>
        <dbReference type="EC" id="3.5.4.4"/>
    </reaction>
    <physiologicalReaction direction="left-to-right" evidence="7">
        <dbReference type="Rhea" id="RHEA:24409"/>
    </physiologicalReaction>
</comment>
<evidence type="ECO:0000256" key="4">
    <source>
        <dbReference type="ARBA" id="ARBA00022723"/>
    </source>
</evidence>
<dbReference type="SUPFAM" id="SSF64438">
    <property type="entry name" value="CNF1/YfiH-like putative cysteine hydrolases"/>
    <property type="match status" value="1"/>
</dbReference>
<dbReference type="GO" id="GO:0016787">
    <property type="term" value="F:hydrolase activity"/>
    <property type="evidence" value="ECO:0007669"/>
    <property type="project" value="UniProtKB-KW"/>
</dbReference>
<dbReference type="PANTHER" id="PTHR30616:SF2">
    <property type="entry name" value="PURINE NUCLEOSIDE PHOSPHORYLASE LACC1"/>
    <property type="match status" value="1"/>
</dbReference>
<dbReference type="GO" id="GO:0017061">
    <property type="term" value="F:S-methyl-5-thioadenosine phosphorylase activity"/>
    <property type="evidence" value="ECO:0007669"/>
    <property type="project" value="UniProtKB-EC"/>
</dbReference>
<keyword evidence="4" id="KW-0479">Metal-binding</keyword>
<keyword evidence="12" id="KW-1185">Reference proteome</keyword>
<organism evidence="11 12">
    <name type="scientific">Abyssibacter profundi</name>
    <dbReference type="NCBI Taxonomy" id="2182787"/>
    <lineage>
        <taxon>Bacteria</taxon>
        <taxon>Pseudomonadati</taxon>
        <taxon>Pseudomonadota</taxon>
        <taxon>Gammaproteobacteria</taxon>
        <taxon>Chromatiales</taxon>
        <taxon>Oceanococcaceae</taxon>
        <taxon>Abyssibacter</taxon>
    </lineage>
</organism>
<name>A0A363UQ69_9GAMM</name>
<dbReference type="NCBIfam" id="TIGR00726">
    <property type="entry name" value="peptidoglycan editing factor PgeF"/>
    <property type="match status" value="1"/>
</dbReference>
<dbReference type="OrthoDB" id="4279at2"/>
<gene>
    <name evidence="11" type="primary">pgeF</name>
    <name evidence="11" type="ORF">DEH80_00505</name>
</gene>
<dbReference type="Pfam" id="PF02578">
    <property type="entry name" value="Cu-oxidase_4"/>
    <property type="match status" value="1"/>
</dbReference>
<comment type="catalytic activity">
    <reaction evidence="8">
        <text>adenosine + phosphate = alpha-D-ribose 1-phosphate + adenine</text>
        <dbReference type="Rhea" id="RHEA:27642"/>
        <dbReference type="ChEBI" id="CHEBI:16335"/>
        <dbReference type="ChEBI" id="CHEBI:16708"/>
        <dbReference type="ChEBI" id="CHEBI:43474"/>
        <dbReference type="ChEBI" id="CHEBI:57720"/>
        <dbReference type="EC" id="2.4.2.1"/>
    </reaction>
    <physiologicalReaction direction="left-to-right" evidence="8">
        <dbReference type="Rhea" id="RHEA:27643"/>
    </physiologicalReaction>
</comment>
<dbReference type="InterPro" id="IPR011324">
    <property type="entry name" value="Cytotoxic_necrot_fac-like_cat"/>
</dbReference>
<evidence type="ECO:0000256" key="10">
    <source>
        <dbReference type="RuleBase" id="RU361274"/>
    </source>
</evidence>
<dbReference type="EMBL" id="QEQK01000001">
    <property type="protein sequence ID" value="PWN57657.1"/>
    <property type="molecule type" value="Genomic_DNA"/>
</dbReference>
<evidence type="ECO:0000313" key="11">
    <source>
        <dbReference type="EMBL" id="PWN57657.1"/>
    </source>
</evidence>
<dbReference type="InterPro" id="IPR038371">
    <property type="entry name" value="Cu_polyphenol_OxRdtase_sf"/>
</dbReference>
<evidence type="ECO:0000256" key="7">
    <source>
        <dbReference type="ARBA" id="ARBA00047989"/>
    </source>
</evidence>
<protein>
    <recommendedName>
        <fullName evidence="10">Purine nucleoside phosphorylase</fullName>
    </recommendedName>
</protein>
<proteinExistence type="inferred from homology"/>
<evidence type="ECO:0000256" key="1">
    <source>
        <dbReference type="ARBA" id="ARBA00000553"/>
    </source>
</evidence>
<dbReference type="Gene3D" id="3.60.140.10">
    <property type="entry name" value="CNF1/YfiH-like putative cysteine hydrolases"/>
    <property type="match status" value="1"/>
</dbReference>